<evidence type="ECO:0000313" key="10">
    <source>
        <dbReference type="Proteomes" id="UP000638188"/>
    </source>
</evidence>
<keyword evidence="5 6" id="KW-0378">Hydrolase</keyword>
<dbReference type="Gene3D" id="3.30.70.100">
    <property type="match status" value="1"/>
</dbReference>
<dbReference type="Pfam" id="PF00708">
    <property type="entry name" value="Acylphosphatase"/>
    <property type="match status" value="1"/>
</dbReference>
<comment type="similarity">
    <text evidence="1 7">Belongs to the acylphosphatase family.</text>
</comment>
<evidence type="ECO:0000313" key="9">
    <source>
        <dbReference type="EMBL" id="GGC86270.1"/>
    </source>
</evidence>
<dbReference type="InterPro" id="IPR001792">
    <property type="entry name" value="Acylphosphatase-like_dom"/>
</dbReference>
<dbReference type="EMBL" id="BMFF01000001">
    <property type="protein sequence ID" value="GGC86270.1"/>
    <property type="molecule type" value="Genomic_DNA"/>
</dbReference>
<organism evidence="9 10">
    <name type="scientific">Halopseudomonas salina</name>
    <dbReference type="NCBI Taxonomy" id="1323744"/>
    <lineage>
        <taxon>Bacteria</taxon>
        <taxon>Pseudomonadati</taxon>
        <taxon>Pseudomonadota</taxon>
        <taxon>Gammaproteobacteria</taxon>
        <taxon>Pseudomonadales</taxon>
        <taxon>Pseudomonadaceae</taxon>
        <taxon>Halopseudomonas</taxon>
    </lineage>
</organism>
<evidence type="ECO:0000256" key="7">
    <source>
        <dbReference type="RuleBase" id="RU004168"/>
    </source>
</evidence>
<sequence length="90" mass="9938">MTRLSVQGFVRGKVQGVGFRHATVQQANHLGVDGWVRNRDDGSVEVMLCGEQRNVEALAQWLREGPCAARVDSVDLDACIWQDIAGFVQL</sequence>
<keyword evidence="10" id="KW-1185">Reference proteome</keyword>
<dbReference type="SUPFAM" id="SSF54975">
    <property type="entry name" value="Acylphosphatase/BLUF domain-like"/>
    <property type="match status" value="1"/>
</dbReference>
<evidence type="ECO:0000256" key="5">
    <source>
        <dbReference type="PROSITE-ProRule" id="PRU00520"/>
    </source>
</evidence>
<feature type="active site" evidence="5">
    <location>
        <position position="38"/>
    </location>
</feature>
<evidence type="ECO:0000259" key="8">
    <source>
        <dbReference type="PROSITE" id="PS51160"/>
    </source>
</evidence>
<proteinExistence type="inferred from homology"/>
<dbReference type="InterPro" id="IPR036046">
    <property type="entry name" value="Acylphosphatase-like_dom_sf"/>
</dbReference>
<feature type="active site" evidence="5">
    <location>
        <position position="20"/>
    </location>
</feature>
<evidence type="ECO:0000256" key="3">
    <source>
        <dbReference type="ARBA" id="ARBA00015991"/>
    </source>
</evidence>
<dbReference type="PANTHER" id="PTHR47268:SF4">
    <property type="entry name" value="ACYLPHOSPHATASE"/>
    <property type="match status" value="1"/>
</dbReference>
<dbReference type="InterPro" id="IPR017968">
    <property type="entry name" value="Acylphosphatase_CS"/>
</dbReference>
<dbReference type="NCBIfam" id="NF011014">
    <property type="entry name" value="PRK14442.1"/>
    <property type="match status" value="1"/>
</dbReference>
<dbReference type="Proteomes" id="UP000638188">
    <property type="component" value="Unassembled WGS sequence"/>
</dbReference>
<evidence type="ECO:0000256" key="2">
    <source>
        <dbReference type="ARBA" id="ARBA00012150"/>
    </source>
</evidence>
<dbReference type="RefSeq" id="WP_150277640.1">
    <property type="nucleotide sequence ID" value="NZ_BMFF01000001.1"/>
</dbReference>
<dbReference type="InterPro" id="IPR020456">
    <property type="entry name" value="Acylphosphatase"/>
</dbReference>
<dbReference type="PANTHER" id="PTHR47268">
    <property type="entry name" value="ACYLPHOSPHATASE"/>
    <property type="match status" value="1"/>
</dbReference>
<dbReference type="PROSITE" id="PS51160">
    <property type="entry name" value="ACYLPHOSPHATASE_3"/>
    <property type="match status" value="1"/>
</dbReference>
<feature type="domain" description="Acylphosphatase-like" evidence="8">
    <location>
        <begin position="5"/>
        <end position="90"/>
    </location>
</feature>
<dbReference type="PRINTS" id="PR00112">
    <property type="entry name" value="ACYLPHPHTASE"/>
</dbReference>
<dbReference type="EC" id="3.6.1.7" evidence="2 5"/>
<name>A0ABQ1NW21_9GAMM</name>
<comment type="caution">
    <text evidence="9">The sequence shown here is derived from an EMBL/GenBank/DDBJ whole genome shotgun (WGS) entry which is preliminary data.</text>
</comment>
<gene>
    <name evidence="9" type="primary">acyP</name>
    <name evidence="9" type="ORF">GCM10007418_02550</name>
</gene>
<evidence type="ECO:0000256" key="1">
    <source>
        <dbReference type="ARBA" id="ARBA00005614"/>
    </source>
</evidence>
<comment type="catalytic activity">
    <reaction evidence="4 5 6">
        <text>an acyl phosphate + H2O = a carboxylate + phosphate + H(+)</text>
        <dbReference type="Rhea" id="RHEA:14965"/>
        <dbReference type="ChEBI" id="CHEBI:15377"/>
        <dbReference type="ChEBI" id="CHEBI:15378"/>
        <dbReference type="ChEBI" id="CHEBI:29067"/>
        <dbReference type="ChEBI" id="CHEBI:43474"/>
        <dbReference type="ChEBI" id="CHEBI:59918"/>
        <dbReference type="EC" id="3.6.1.7"/>
    </reaction>
</comment>
<dbReference type="PROSITE" id="PS00150">
    <property type="entry name" value="ACYLPHOSPHATASE_1"/>
    <property type="match status" value="1"/>
</dbReference>
<reference evidence="10" key="1">
    <citation type="journal article" date="2019" name="Int. J. Syst. Evol. Microbiol.">
        <title>The Global Catalogue of Microorganisms (GCM) 10K type strain sequencing project: providing services to taxonomists for standard genome sequencing and annotation.</title>
        <authorList>
            <consortium name="The Broad Institute Genomics Platform"/>
            <consortium name="The Broad Institute Genome Sequencing Center for Infectious Disease"/>
            <person name="Wu L."/>
            <person name="Ma J."/>
        </authorList>
    </citation>
    <scope>NUCLEOTIDE SEQUENCE [LARGE SCALE GENOMIC DNA]</scope>
    <source>
        <strain evidence="10">CGMCC 1.12482</strain>
    </source>
</reference>
<dbReference type="PROSITE" id="PS00151">
    <property type="entry name" value="ACYLPHOSPHATASE_2"/>
    <property type="match status" value="1"/>
</dbReference>
<dbReference type="NCBIfam" id="NF011000">
    <property type="entry name" value="PRK14426.1"/>
    <property type="match status" value="1"/>
</dbReference>
<protein>
    <recommendedName>
        <fullName evidence="3 5">Acylphosphatase</fullName>
        <ecNumber evidence="2 5">3.6.1.7</ecNumber>
    </recommendedName>
</protein>
<accession>A0ABQ1NW21</accession>
<evidence type="ECO:0000256" key="6">
    <source>
        <dbReference type="RuleBase" id="RU000553"/>
    </source>
</evidence>
<evidence type="ECO:0000256" key="4">
    <source>
        <dbReference type="ARBA" id="ARBA00047645"/>
    </source>
</evidence>